<sequence>MLGLGCPKQTLAKIATPQPDVKRRISFRELNLMQSYTLLGRFDIIFCRNVLIYFSAESKSDILSRMAKALNPGGYLFLGGSESIANYSDDFELVRMPRGVVYKVK</sequence>
<dbReference type="PANTHER" id="PTHR24422:SF21">
    <property type="entry name" value="CHEMOTAXIS PROTEIN METHYLTRANSFERASE 1"/>
    <property type="match status" value="1"/>
</dbReference>
<keyword evidence="2" id="KW-0489">Methyltransferase</keyword>
<dbReference type="Gene3D" id="3.40.50.150">
    <property type="entry name" value="Vaccinia Virus protein VP39"/>
    <property type="match status" value="1"/>
</dbReference>
<keyword evidence="2" id="KW-0808">Transferase</keyword>
<dbReference type="GO" id="GO:0032259">
    <property type="term" value="P:methylation"/>
    <property type="evidence" value="ECO:0007669"/>
    <property type="project" value="UniProtKB-KW"/>
</dbReference>
<dbReference type="Proteomes" id="UP000509658">
    <property type="component" value="Chromosome"/>
</dbReference>
<dbReference type="PRINTS" id="PR00996">
    <property type="entry name" value="CHERMTFRASE"/>
</dbReference>
<feature type="domain" description="CheR-type methyltransferase" evidence="1">
    <location>
        <begin position="18"/>
        <end position="105"/>
    </location>
</feature>
<gene>
    <name evidence="2" type="ORF">HUE57_14185</name>
</gene>
<dbReference type="AlphaFoldDB" id="A0A6N0HY66"/>
<dbReference type="GO" id="GO:0008757">
    <property type="term" value="F:S-adenosylmethionine-dependent methyltransferase activity"/>
    <property type="evidence" value="ECO:0007669"/>
    <property type="project" value="InterPro"/>
</dbReference>
<dbReference type="InterPro" id="IPR022642">
    <property type="entry name" value="CheR_C"/>
</dbReference>
<organism evidence="2 3">
    <name type="scientific">Candidatus Reidiella endopervernicosa</name>
    <dbReference type="NCBI Taxonomy" id="2738883"/>
    <lineage>
        <taxon>Bacteria</taxon>
        <taxon>Pseudomonadati</taxon>
        <taxon>Pseudomonadota</taxon>
        <taxon>Gammaproteobacteria</taxon>
        <taxon>Candidatus Reidiella</taxon>
    </lineage>
</organism>
<accession>A0A6N0HY66</accession>
<protein>
    <submittedName>
        <fullName evidence="2">Methyltransferase domain-containing protein</fullName>
    </submittedName>
</protein>
<reference evidence="2 3" key="1">
    <citation type="submission" date="2020-05" db="EMBL/GenBank/DDBJ databases">
        <title>Horizontal transmission and recombination maintain forever young bacterial symbiont genomes.</title>
        <authorList>
            <person name="Russell S.L."/>
            <person name="Pepper-Tunick E."/>
            <person name="Svedberg J."/>
            <person name="Byrne A."/>
            <person name="Ruelas Castillo J."/>
            <person name="Vollmers C."/>
            <person name="Beinart R.A."/>
            <person name="Corbett-Detig R."/>
        </authorList>
    </citation>
    <scope>NUCLEOTIDE SEQUENCE [LARGE SCALE GENOMIC DNA]</scope>
    <source>
        <strain evidence="2">Santa_Monica_outfall</strain>
    </source>
</reference>
<dbReference type="EMBL" id="CP054491">
    <property type="protein sequence ID" value="QKQ27303.1"/>
    <property type="molecule type" value="Genomic_DNA"/>
</dbReference>
<proteinExistence type="predicted"/>
<dbReference type="CDD" id="cd02440">
    <property type="entry name" value="AdoMet_MTases"/>
    <property type="match status" value="1"/>
</dbReference>
<evidence type="ECO:0000313" key="2">
    <source>
        <dbReference type="EMBL" id="QKQ27303.1"/>
    </source>
</evidence>
<evidence type="ECO:0000313" key="3">
    <source>
        <dbReference type="Proteomes" id="UP000509658"/>
    </source>
</evidence>
<dbReference type="PANTHER" id="PTHR24422">
    <property type="entry name" value="CHEMOTAXIS PROTEIN METHYLTRANSFERASE"/>
    <property type="match status" value="1"/>
</dbReference>
<dbReference type="KEGG" id="rev:HUE57_14185"/>
<dbReference type="InterPro" id="IPR050903">
    <property type="entry name" value="Bact_Chemotaxis_MeTrfase"/>
</dbReference>
<dbReference type="SUPFAM" id="SSF53335">
    <property type="entry name" value="S-adenosyl-L-methionine-dependent methyltransferases"/>
    <property type="match status" value="1"/>
</dbReference>
<dbReference type="InterPro" id="IPR000780">
    <property type="entry name" value="CheR_MeTrfase"/>
</dbReference>
<dbReference type="InterPro" id="IPR029063">
    <property type="entry name" value="SAM-dependent_MTases_sf"/>
</dbReference>
<name>A0A6N0HY66_9GAMM</name>
<evidence type="ECO:0000259" key="1">
    <source>
        <dbReference type="PROSITE" id="PS50123"/>
    </source>
</evidence>
<dbReference type="PROSITE" id="PS50123">
    <property type="entry name" value="CHER"/>
    <property type="match status" value="1"/>
</dbReference>
<dbReference type="Pfam" id="PF01739">
    <property type="entry name" value="CheR"/>
    <property type="match status" value="1"/>
</dbReference>
<keyword evidence="3" id="KW-1185">Reference proteome</keyword>